<evidence type="ECO:0000256" key="1">
    <source>
        <dbReference type="SAM" id="Phobius"/>
    </source>
</evidence>
<proteinExistence type="evidence at transcript level"/>
<protein>
    <submittedName>
        <fullName evidence="2">Uncharacterized protein</fullName>
    </submittedName>
</protein>
<name>B6U235_MAIZE</name>
<feature type="transmembrane region" description="Helical" evidence="1">
    <location>
        <begin position="20"/>
        <end position="48"/>
    </location>
</feature>
<keyword evidence="1" id="KW-0812">Transmembrane</keyword>
<reference evidence="2" key="1">
    <citation type="journal article" date="2009" name="Plant Mol. Biol.">
        <title>Insights into corn genes derived from large-scale cDNA sequencing.</title>
        <authorList>
            <person name="Alexandrov N.N."/>
            <person name="Brover V.V."/>
            <person name="Freidin S."/>
            <person name="Troukhan M.E."/>
            <person name="Tatarinova T.V."/>
            <person name="Zhang H."/>
            <person name="Swaller T.J."/>
            <person name="Lu Y.P."/>
            <person name="Bouck J."/>
            <person name="Flavell R.B."/>
            <person name="Feldmann K.A."/>
        </authorList>
    </citation>
    <scope>NUCLEOTIDE SEQUENCE</scope>
</reference>
<accession>B6U235</accession>
<sequence>MSLTPTRPRSRSYDGCLLSFLKYLCSMCLGANLCLFVMPSLCFCLMLVTSLA</sequence>
<dbReference type="EMBL" id="EU971300">
    <property type="protein sequence ID" value="ACG43418.1"/>
    <property type="molecule type" value="mRNA"/>
</dbReference>
<keyword evidence="1" id="KW-0472">Membrane</keyword>
<evidence type="ECO:0000313" key="2">
    <source>
        <dbReference type="EMBL" id="ACG43418.1"/>
    </source>
</evidence>
<dbReference type="AlphaFoldDB" id="B6U235"/>
<organism evidence="2">
    <name type="scientific">Zea mays</name>
    <name type="common">Maize</name>
    <dbReference type="NCBI Taxonomy" id="4577"/>
    <lineage>
        <taxon>Eukaryota</taxon>
        <taxon>Viridiplantae</taxon>
        <taxon>Streptophyta</taxon>
        <taxon>Embryophyta</taxon>
        <taxon>Tracheophyta</taxon>
        <taxon>Spermatophyta</taxon>
        <taxon>Magnoliopsida</taxon>
        <taxon>Liliopsida</taxon>
        <taxon>Poales</taxon>
        <taxon>Poaceae</taxon>
        <taxon>PACMAD clade</taxon>
        <taxon>Panicoideae</taxon>
        <taxon>Andropogonodae</taxon>
        <taxon>Andropogoneae</taxon>
        <taxon>Tripsacinae</taxon>
        <taxon>Zea</taxon>
    </lineage>
</organism>
<keyword evidence="1" id="KW-1133">Transmembrane helix</keyword>